<comment type="caution">
    <text evidence="1">The sequence shown here is derived from an EMBL/GenBank/DDBJ whole genome shotgun (WGS) entry which is preliminary data.</text>
</comment>
<keyword evidence="2" id="KW-1185">Reference proteome</keyword>
<organism evidence="1 2">
    <name type="scientific">Thermosulfurimonas dismutans</name>
    <dbReference type="NCBI Taxonomy" id="999894"/>
    <lineage>
        <taxon>Bacteria</taxon>
        <taxon>Pseudomonadati</taxon>
        <taxon>Thermodesulfobacteriota</taxon>
        <taxon>Thermodesulfobacteria</taxon>
        <taxon>Thermodesulfobacteriales</taxon>
        <taxon>Thermodesulfobacteriaceae</taxon>
        <taxon>Thermosulfurimonas</taxon>
    </lineage>
</organism>
<dbReference type="Proteomes" id="UP000078390">
    <property type="component" value="Unassembled WGS sequence"/>
</dbReference>
<gene>
    <name evidence="1" type="ORF">TDIS_1469</name>
</gene>
<proteinExistence type="predicted"/>
<evidence type="ECO:0000313" key="1">
    <source>
        <dbReference type="EMBL" id="OAQ20425.1"/>
    </source>
</evidence>
<dbReference type="EMBL" id="LWLG01000011">
    <property type="protein sequence ID" value="OAQ20425.1"/>
    <property type="molecule type" value="Genomic_DNA"/>
</dbReference>
<accession>A0A179D2Y2</accession>
<name>A0A179D2Y2_9BACT</name>
<reference evidence="1 2" key="1">
    <citation type="submission" date="2016-04" db="EMBL/GenBank/DDBJ databases">
        <title>Genome analysis of Thermosulfurimonas dismutans, the first thermophilic sulfur-disproportionating bacterium of the phylum Thermodesulfobacteria.</title>
        <authorList>
            <person name="Mardanov A.V."/>
            <person name="Beletsky A.V."/>
            <person name="Kadnikov V.V."/>
            <person name="Slobodkin A.I."/>
            <person name="Ravin N.V."/>
        </authorList>
    </citation>
    <scope>NUCLEOTIDE SEQUENCE [LARGE SCALE GENOMIC DNA]</scope>
    <source>
        <strain evidence="1 2">S95</strain>
    </source>
</reference>
<protein>
    <submittedName>
        <fullName evidence="1">Uncharacterized protein</fullName>
    </submittedName>
</protein>
<sequence>MPNTERDKTNMETGFCLKFQEEVPLEEGCRHPRDYCPHRTACFLYLIWKEKHQEKKDEDSSHQ</sequence>
<dbReference type="AlphaFoldDB" id="A0A179D2Y2"/>
<dbReference type="STRING" id="999894.TDIS_1469"/>
<evidence type="ECO:0000313" key="2">
    <source>
        <dbReference type="Proteomes" id="UP000078390"/>
    </source>
</evidence>